<reference evidence="3" key="1">
    <citation type="submission" date="2020-07" db="EMBL/GenBank/DDBJ databases">
        <authorList>
            <person name="Pettersson B.M.F."/>
            <person name="Behra P.R.K."/>
            <person name="Ramesh M."/>
            <person name="Das S."/>
            <person name="Dasgupta S."/>
            <person name="Kirsebom L.A."/>
        </authorList>
    </citation>
    <scope>NUCLEOTIDE SEQUENCE</scope>
    <source>
        <strain evidence="3">DSM 44615</strain>
    </source>
</reference>
<proteinExistence type="predicted"/>
<accession>A0A9X3BTR8</accession>
<dbReference type="Proteomes" id="UP001140293">
    <property type="component" value="Unassembled WGS sequence"/>
</dbReference>
<evidence type="ECO:0008006" key="5">
    <source>
        <dbReference type="Google" id="ProtNLM"/>
    </source>
</evidence>
<feature type="compositionally biased region" description="Polar residues" evidence="1">
    <location>
        <begin position="137"/>
        <end position="149"/>
    </location>
</feature>
<evidence type="ECO:0000256" key="1">
    <source>
        <dbReference type="SAM" id="MobiDB-lite"/>
    </source>
</evidence>
<dbReference type="AlphaFoldDB" id="A0A9X3BTR8"/>
<keyword evidence="2" id="KW-0732">Signal</keyword>
<organism evidence="3 4">
    <name type="scientific">[Mycobacterium] manitobense</name>
    <dbReference type="NCBI Taxonomy" id="190147"/>
    <lineage>
        <taxon>Bacteria</taxon>
        <taxon>Bacillati</taxon>
        <taxon>Actinomycetota</taxon>
        <taxon>Actinomycetes</taxon>
        <taxon>Mycobacteriales</taxon>
        <taxon>Mycobacteriaceae</taxon>
        <taxon>Mycolicibacterium</taxon>
    </lineage>
</organism>
<feature type="signal peptide" evidence="2">
    <location>
        <begin position="1"/>
        <end position="19"/>
    </location>
</feature>
<dbReference type="RefSeq" id="WP_264012106.1">
    <property type="nucleotide sequence ID" value="NZ_JACKSJ010000062.1"/>
</dbReference>
<name>A0A9X3BTR8_9MYCO</name>
<evidence type="ECO:0000256" key="2">
    <source>
        <dbReference type="SAM" id="SignalP"/>
    </source>
</evidence>
<comment type="caution">
    <text evidence="3">The sequence shown here is derived from an EMBL/GenBank/DDBJ whole genome shotgun (WGS) entry which is preliminary data.</text>
</comment>
<protein>
    <recommendedName>
        <fullName evidence="5">DUF5666 domain-containing protein</fullName>
    </recommendedName>
</protein>
<dbReference type="EMBL" id="JACKSJ010000062">
    <property type="protein sequence ID" value="MCV7169923.1"/>
    <property type="molecule type" value="Genomic_DNA"/>
</dbReference>
<evidence type="ECO:0000313" key="3">
    <source>
        <dbReference type="EMBL" id="MCV7169923.1"/>
    </source>
</evidence>
<gene>
    <name evidence="3" type="ORF">H7I41_08295</name>
</gene>
<sequence length="149" mass="14613">MVIGAISASVAGAGVVAAAAVQLLAPAESPAPPAASTAPVTAGAPALNHEGRLIAVTPDSVTARSADGVTQTYRITPETTALTERGNHTVSPATTFDVDDEVAIVAIVQNGTPVATTVAERRVSGLNGPPMDAVTVQPASHSSPTAATG</sequence>
<evidence type="ECO:0000313" key="4">
    <source>
        <dbReference type="Proteomes" id="UP001140293"/>
    </source>
</evidence>
<reference evidence="3" key="2">
    <citation type="journal article" date="2022" name="BMC Genomics">
        <title>Comparative genome analysis of mycobacteria focusing on tRNA and non-coding RNA.</title>
        <authorList>
            <person name="Behra P.R.K."/>
            <person name="Pettersson B.M.F."/>
            <person name="Ramesh M."/>
            <person name="Das S."/>
            <person name="Dasgupta S."/>
            <person name="Kirsebom L.A."/>
        </authorList>
    </citation>
    <scope>NUCLEOTIDE SEQUENCE</scope>
    <source>
        <strain evidence="3">DSM 44615</strain>
    </source>
</reference>
<feature type="region of interest" description="Disordered" evidence="1">
    <location>
        <begin position="128"/>
        <end position="149"/>
    </location>
</feature>
<keyword evidence="4" id="KW-1185">Reference proteome</keyword>
<feature type="chain" id="PRO_5040802779" description="DUF5666 domain-containing protein" evidence="2">
    <location>
        <begin position="20"/>
        <end position="149"/>
    </location>
</feature>